<keyword evidence="8" id="KW-0472">Membrane</keyword>
<dbReference type="EMBL" id="QZEZ01000002">
    <property type="protein sequence ID" value="RJK96909.1"/>
    <property type="molecule type" value="Genomic_DNA"/>
</dbReference>
<evidence type="ECO:0000256" key="7">
    <source>
        <dbReference type="ARBA" id="ARBA00023002"/>
    </source>
</evidence>
<dbReference type="InterPro" id="IPR036318">
    <property type="entry name" value="FAD-bd_PCMH-like_sf"/>
</dbReference>
<dbReference type="SUPFAM" id="SSF55103">
    <property type="entry name" value="FAD-linked oxidases, C-terminal domain"/>
    <property type="match status" value="1"/>
</dbReference>
<reference evidence="10 11" key="1">
    <citation type="submission" date="2018-09" db="EMBL/GenBank/DDBJ databases">
        <title>YIM 75000 draft genome.</title>
        <authorList>
            <person name="Tang S."/>
            <person name="Feng Y."/>
        </authorList>
    </citation>
    <scope>NUCLEOTIDE SEQUENCE [LARGE SCALE GENOMIC DNA]</scope>
    <source>
        <strain evidence="10 11">YIM 75000</strain>
    </source>
</reference>
<dbReference type="InterPro" id="IPR016166">
    <property type="entry name" value="FAD-bd_PCMH"/>
</dbReference>
<dbReference type="AlphaFoldDB" id="A0A3A3Z2J8"/>
<evidence type="ECO:0000256" key="1">
    <source>
        <dbReference type="ARBA" id="ARBA00004167"/>
    </source>
</evidence>
<dbReference type="PANTHER" id="PTHR10801:SF0">
    <property type="entry name" value="DELTA(24)-STEROL REDUCTASE"/>
    <property type="match status" value="1"/>
</dbReference>
<evidence type="ECO:0000256" key="2">
    <source>
        <dbReference type="ARBA" id="ARBA00012405"/>
    </source>
</evidence>
<keyword evidence="11" id="KW-1185">Reference proteome</keyword>
<dbReference type="GO" id="GO:0071949">
    <property type="term" value="F:FAD binding"/>
    <property type="evidence" value="ECO:0007669"/>
    <property type="project" value="InterPro"/>
</dbReference>
<keyword evidence="3" id="KW-0285">Flavoprotein</keyword>
<dbReference type="PANTHER" id="PTHR10801">
    <property type="entry name" value="24-DEHYDROCHOLESTEROL REDUCTASE"/>
    <property type="match status" value="1"/>
</dbReference>
<keyword evidence="5" id="KW-0274">FAD</keyword>
<evidence type="ECO:0000256" key="6">
    <source>
        <dbReference type="ARBA" id="ARBA00022989"/>
    </source>
</evidence>
<dbReference type="InterPro" id="IPR040165">
    <property type="entry name" value="Diminuto-like"/>
</dbReference>
<accession>A0A3A3Z2J8</accession>
<keyword evidence="7" id="KW-0560">Oxidoreductase</keyword>
<dbReference type="Pfam" id="PF01565">
    <property type="entry name" value="FAD_binding_4"/>
    <property type="match status" value="1"/>
</dbReference>
<dbReference type="GO" id="GO:0050614">
    <property type="term" value="F:Delta24-sterol reductase activity"/>
    <property type="evidence" value="ECO:0007669"/>
    <property type="project" value="UniProtKB-EC"/>
</dbReference>
<evidence type="ECO:0000313" key="11">
    <source>
        <dbReference type="Proteomes" id="UP000265614"/>
    </source>
</evidence>
<sequence>MRGVTDAPPRTVPRAAYDAAVARLRAQYAAIPPGAPVRLAKRTSNLFRPRAATGVPGLDVSAFHGVLSVDTAARTADVLGMTTYEELVDATLPHGLIPKVVPQLRTITLGGAVTGLGIESTSFRNGLPHETVRELEVLTGDGRVVTATPTGEHRDLFHGFPNSYGTLGYALRLVIELEPVPSHVRLRHLPFRGPRALDELFAAMGAAVDAREVDGVRVDGLDATLFSPEEAYLTAATWEDGAPYASDYTGMDVYYRSIPARREDHLTVRDYLWRWDTDWFWCSKAFGAQDPRVRRLWPKAKLRSDTYWRLVALDERTGFSRRLDRVRGRPPREKVIQDVEIPLDRAAGFARWLDGEVGMRPVWACPLRQHDPTTTWDLYPFESSTTYVNFGFWGTVPLAPGEVDGHHDRRIEARVDALGGRKSLYSRAYYAPEDFWRLYGGAAYARLKDTYDADGRLLDLYAKCVGGR</sequence>
<comment type="caution">
    <text evidence="10">The sequence shown here is derived from an EMBL/GenBank/DDBJ whole genome shotgun (WGS) entry which is preliminary data.</text>
</comment>
<dbReference type="OrthoDB" id="5482059at2"/>
<evidence type="ECO:0000256" key="3">
    <source>
        <dbReference type="ARBA" id="ARBA00022630"/>
    </source>
</evidence>
<evidence type="ECO:0000259" key="9">
    <source>
        <dbReference type="PROSITE" id="PS51387"/>
    </source>
</evidence>
<dbReference type="Proteomes" id="UP000265614">
    <property type="component" value="Unassembled WGS sequence"/>
</dbReference>
<comment type="subcellular location">
    <subcellularLocation>
        <location evidence="1">Membrane</location>
        <topology evidence="1">Single-pass membrane protein</topology>
    </subcellularLocation>
</comment>
<dbReference type="EC" id="1.3.1.72" evidence="2"/>
<dbReference type="GO" id="GO:0016020">
    <property type="term" value="C:membrane"/>
    <property type="evidence" value="ECO:0007669"/>
    <property type="project" value="UniProtKB-SubCell"/>
</dbReference>
<evidence type="ECO:0000256" key="4">
    <source>
        <dbReference type="ARBA" id="ARBA00022692"/>
    </source>
</evidence>
<keyword evidence="4" id="KW-0812">Transmembrane</keyword>
<evidence type="ECO:0000256" key="5">
    <source>
        <dbReference type="ARBA" id="ARBA00022827"/>
    </source>
</evidence>
<dbReference type="InterPro" id="IPR016169">
    <property type="entry name" value="FAD-bd_PCMH_sub2"/>
</dbReference>
<keyword evidence="6" id="KW-1133">Transmembrane helix</keyword>
<evidence type="ECO:0000256" key="8">
    <source>
        <dbReference type="ARBA" id="ARBA00023136"/>
    </source>
</evidence>
<dbReference type="InterPro" id="IPR006094">
    <property type="entry name" value="Oxid_FAD_bind_N"/>
</dbReference>
<dbReference type="PROSITE" id="PS51387">
    <property type="entry name" value="FAD_PCMH"/>
    <property type="match status" value="1"/>
</dbReference>
<proteinExistence type="predicted"/>
<dbReference type="InterPro" id="IPR016164">
    <property type="entry name" value="FAD-linked_Oxase-like_C"/>
</dbReference>
<dbReference type="Gene3D" id="3.30.465.10">
    <property type="match status" value="1"/>
</dbReference>
<protein>
    <recommendedName>
        <fullName evidence="2">Delta(24)-sterol reductase</fullName>
        <ecNumber evidence="2">1.3.1.72</ecNumber>
    </recommendedName>
</protein>
<name>A0A3A3Z2J8_9ACTN</name>
<dbReference type="SUPFAM" id="SSF56176">
    <property type="entry name" value="FAD-binding/transporter-associated domain-like"/>
    <property type="match status" value="1"/>
</dbReference>
<organism evidence="10 11">
    <name type="scientific">Vallicoccus soli</name>
    <dbReference type="NCBI Taxonomy" id="2339232"/>
    <lineage>
        <taxon>Bacteria</taxon>
        <taxon>Bacillati</taxon>
        <taxon>Actinomycetota</taxon>
        <taxon>Actinomycetes</taxon>
        <taxon>Motilibacterales</taxon>
        <taxon>Vallicoccaceae</taxon>
        <taxon>Vallicoccus</taxon>
    </lineage>
</organism>
<feature type="domain" description="FAD-binding PCMH-type" evidence="9">
    <location>
        <begin position="5"/>
        <end position="180"/>
    </location>
</feature>
<gene>
    <name evidence="10" type="ORF">D5H78_06580</name>
</gene>
<evidence type="ECO:0000313" key="10">
    <source>
        <dbReference type="EMBL" id="RJK96909.1"/>
    </source>
</evidence>